<comment type="caution">
    <text evidence="1">The sequence shown here is derived from an EMBL/GenBank/DDBJ whole genome shotgun (WGS) entry which is preliminary data.</text>
</comment>
<dbReference type="AlphaFoldDB" id="A0A834X2H4"/>
<keyword evidence="2" id="KW-1185">Reference proteome</keyword>
<proteinExistence type="predicted"/>
<accession>A0A834X2H4</accession>
<protein>
    <submittedName>
        <fullName evidence="1">ARM REPEAT PROTEIN INTERACTING WITH ABF2</fullName>
    </submittedName>
</protein>
<evidence type="ECO:0000313" key="1">
    <source>
        <dbReference type="EMBL" id="KAF7837263.1"/>
    </source>
</evidence>
<evidence type="ECO:0000313" key="2">
    <source>
        <dbReference type="Proteomes" id="UP000634136"/>
    </source>
</evidence>
<organism evidence="1 2">
    <name type="scientific">Senna tora</name>
    <dbReference type="NCBI Taxonomy" id="362788"/>
    <lineage>
        <taxon>Eukaryota</taxon>
        <taxon>Viridiplantae</taxon>
        <taxon>Streptophyta</taxon>
        <taxon>Embryophyta</taxon>
        <taxon>Tracheophyta</taxon>
        <taxon>Spermatophyta</taxon>
        <taxon>Magnoliopsida</taxon>
        <taxon>eudicotyledons</taxon>
        <taxon>Gunneridae</taxon>
        <taxon>Pentapetalae</taxon>
        <taxon>rosids</taxon>
        <taxon>fabids</taxon>
        <taxon>Fabales</taxon>
        <taxon>Fabaceae</taxon>
        <taxon>Caesalpinioideae</taxon>
        <taxon>Cassia clade</taxon>
        <taxon>Senna</taxon>
    </lineage>
</organism>
<reference evidence="1" key="1">
    <citation type="submission" date="2020-09" db="EMBL/GenBank/DDBJ databases">
        <title>Genome-Enabled Discovery of Anthraquinone Biosynthesis in Senna tora.</title>
        <authorList>
            <person name="Kang S.-H."/>
            <person name="Pandey R.P."/>
            <person name="Lee C.-M."/>
            <person name="Sim J.-S."/>
            <person name="Jeong J.-T."/>
            <person name="Choi B.-S."/>
            <person name="Jung M."/>
            <person name="Ginzburg D."/>
            <person name="Zhao K."/>
            <person name="Won S.Y."/>
            <person name="Oh T.-J."/>
            <person name="Yu Y."/>
            <person name="Kim N.-H."/>
            <person name="Lee O.R."/>
            <person name="Lee T.-H."/>
            <person name="Bashyal P."/>
            <person name="Kim T.-S."/>
            <person name="Lee W.-H."/>
            <person name="Kawkins C."/>
            <person name="Kim C.-K."/>
            <person name="Kim J.S."/>
            <person name="Ahn B.O."/>
            <person name="Rhee S.Y."/>
            <person name="Sohng J.K."/>
        </authorList>
    </citation>
    <scope>NUCLEOTIDE SEQUENCE</scope>
    <source>
        <tissue evidence="1">Leaf</tissue>
    </source>
</reference>
<dbReference type="Proteomes" id="UP000634136">
    <property type="component" value="Unassembled WGS sequence"/>
</dbReference>
<gene>
    <name evidence="1" type="ORF">G2W53_005745</name>
</gene>
<name>A0A834X2H4_9FABA</name>
<dbReference type="EMBL" id="JAAIUW010000003">
    <property type="protein sequence ID" value="KAF7837263.1"/>
    <property type="molecule type" value="Genomic_DNA"/>
</dbReference>
<sequence>MVLQNHGKFHTLLCGVRPGLWAWGRGHSCLVQRIIPEIRIYFAKALTKANSRDIRL</sequence>